<protein>
    <recommendedName>
        <fullName evidence="5">N-acetyltransferase domain-containing protein</fullName>
    </recommendedName>
</protein>
<organism evidence="6 7">
    <name type="scientific">miscellaneous Crenarchaeota group-1 archaeon SG8-32-1</name>
    <dbReference type="NCBI Taxonomy" id="1685124"/>
    <lineage>
        <taxon>Archaea</taxon>
        <taxon>Candidatus Bathyarchaeota</taxon>
        <taxon>MCG-1</taxon>
    </lineage>
</organism>
<dbReference type="PANTHER" id="PTHR43420">
    <property type="entry name" value="ACETYLTRANSFERASE"/>
    <property type="match status" value="1"/>
</dbReference>
<comment type="caution">
    <text evidence="6">The sequence shown here is derived from an EMBL/GenBank/DDBJ whole genome shotgun (WGS) entry which is preliminary data.</text>
</comment>
<evidence type="ECO:0000313" key="6">
    <source>
        <dbReference type="EMBL" id="KON32948.1"/>
    </source>
</evidence>
<dbReference type="InterPro" id="IPR006464">
    <property type="entry name" value="AcTrfase_RimI/Ard1"/>
</dbReference>
<dbReference type="InterPro" id="IPR000182">
    <property type="entry name" value="GNAT_dom"/>
</dbReference>
<dbReference type="CDD" id="cd04301">
    <property type="entry name" value="NAT_SF"/>
    <property type="match status" value="1"/>
</dbReference>
<accession>A0A0M0BWH1</accession>
<dbReference type="Pfam" id="PF00583">
    <property type="entry name" value="Acetyltransf_1"/>
    <property type="match status" value="1"/>
</dbReference>
<dbReference type="GO" id="GO:0008080">
    <property type="term" value="F:N-acetyltransferase activity"/>
    <property type="evidence" value="ECO:0007669"/>
    <property type="project" value="InterPro"/>
</dbReference>
<evidence type="ECO:0000256" key="4">
    <source>
        <dbReference type="ARBA" id="ARBA00023315"/>
    </source>
</evidence>
<dbReference type="EMBL" id="LFWU01000046">
    <property type="protein sequence ID" value="KON32948.1"/>
    <property type="molecule type" value="Genomic_DNA"/>
</dbReference>
<dbReference type="PROSITE" id="PS51186">
    <property type="entry name" value="GNAT"/>
    <property type="match status" value="1"/>
</dbReference>
<name>A0A0M0BWH1_9ARCH</name>
<evidence type="ECO:0000313" key="7">
    <source>
        <dbReference type="Proteomes" id="UP000037237"/>
    </source>
</evidence>
<keyword evidence="2" id="KW-0963">Cytoplasm</keyword>
<proteinExistence type="inferred from homology"/>
<keyword evidence="4" id="KW-0012">Acyltransferase</keyword>
<dbReference type="InterPro" id="IPR016181">
    <property type="entry name" value="Acyl_CoA_acyltransferase"/>
</dbReference>
<evidence type="ECO:0000256" key="2">
    <source>
        <dbReference type="ARBA" id="ARBA00022490"/>
    </source>
</evidence>
<dbReference type="NCBIfam" id="TIGR01575">
    <property type="entry name" value="rimI"/>
    <property type="match status" value="1"/>
</dbReference>
<gene>
    <name evidence="6" type="ORF">AC477_02215</name>
</gene>
<dbReference type="Proteomes" id="UP000037237">
    <property type="component" value="Unassembled WGS sequence"/>
</dbReference>
<evidence type="ECO:0000256" key="1">
    <source>
        <dbReference type="ARBA" id="ARBA00005395"/>
    </source>
</evidence>
<keyword evidence="3" id="KW-0808">Transferase</keyword>
<sequence>MIIRKATQKDIDEIIEIEKGSFDWYDIFPKNLFQQYLKEYNDGFYVAVDQSASITGYAILAKKNHNGYVLSIAVHPKNRNKGVAVLLMKFLESKCKEKRFKKLTLEVRVDNRPAITVYRKLGFVEVGIKIGFYGDGTNAIIMEKNFKDVKPN</sequence>
<dbReference type="AlphaFoldDB" id="A0A0M0BWH1"/>
<dbReference type="Gene3D" id="3.40.630.30">
    <property type="match status" value="1"/>
</dbReference>
<dbReference type="PANTHER" id="PTHR43420:SF44">
    <property type="entry name" value="ACETYLTRANSFERASE YPEA"/>
    <property type="match status" value="1"/>
</dbReference>
<dbReference type="InterPro" id="IPR050680">
    <property type="entry name" value="YpeA/RimI_acetyltransf"/>
</dbReference>
<comment type="similarity">
    <text evidence="1">Belongs to the acetyltransferase family. RimI subfamily.</text>
</comment>
<feature type="domain" description="N-acetyltransferase" evidence="5">
    <location>
        <begin position="1"/>
        <end position="147"/>
    </location>
</feature>
<dbReference type="SUPFAM" id="SSF55729">
    <property type="entry name" value="Acyl-CoA N-acyltransferases (Nat)"/>
    <property type="match status" value="1"/>
</dbReference>
<reference evidence="6 7" key="1">
    <citation type="submission" date="2015-06" db="EMBL/GenBank/DDBJ databases">
        <title>New insights into the roles of widespread benthic archaea in carbon and nitrogen cycling.</title>
        <authorList>
            <person name="Lazar C.S."/>
            <person name="Baker B.J."/>
            <person name="Seitz K.W."/>
            <person name="Hyde A.S."/>
            <person name="Dick G.J."/>
            <person name="Hinrichs K.-U."/>
            <person name="Teske A.P."/>
        </authorList>
    </citation>
    <scope>NUCLEOTIDE SEQUENCE [LARGE SCALE GENOMIC DNA]</scope>
    <source>
        <strain evidence="6">SG8-32-1</strain>
    </source>
</reference>
<evidence type="ECO:0000259" key="5">
    <source>
        <dbReference type="PROSITE" id="PS51186"/>
    </source>
</evidence>
<evidence type="ECO:0000256" key="3">
    <source>
        <dbReference type="ARBA" id="ARBA00022679"/>
    </source>
</evidence>